<evidence type="ECO:0000313" key="3">
    <source>
        <dbReference type="Proteomes" id="UP001234989"/>
    </source>
</evidence>
<dbReference type="PROSITE" id="PS50878">
    <property type="entry name" value="RT_POL"/>
    <property type="match status" value="1"/>
</dbReference>
<protein>
    <recommendedName>
        <fullName evidence="1">Reverse transcriptase domain-containing protein</fullName>
    </recommendedName>
</protein>
<dbReference type="PANTHER" id="PTHR46890:SF28">
    <property type="entry name" value="REVERSE TRANSCRIPTASE DOMAIN-CONTAINING PROTEIN"/>
    <property type="match status" value="1"/>
</dbReference>
<dbReference type="InterPro" id="IPR052343">
    <property type="entry name" value="Retrotransposon-Effector_Assoc"/>
</dbReference>
<dbReference type="SUPFAM" id="SSF56672">
    <property type="entry name" value="DNA/RNA polymerases"/>
    <property type="match status" value="1"/>
</dbReference>
<dbReference type="EMBL" id="CP133621">
    <property type="protein sequence ID" value="WMV50119.1"/>
    <property type="molecule type" value="Genomic_DNA"/>
</dbReference>
<accession>A0AAF0ZV77</accession>
<dbReference type="CDD" id="cd01650">
    <property type="entry name" value="RT_nLTR_like"/>
    <property type="match status" value="1"/>
</dbReference>
<dbReference type="PANTHER" id="PTHR46890">
    <property type="entry name" value="NON-LTR RETROLELEMENT REVERSE TRANSCRIPTASE-LIKE PROTEIN-RELATED"/>
    <property type="match status" value="1"/>
</dbReference>
<dbReference type="Proteomes" id="UP001234989">
    <property type="component" value="Chromosome 10"/>
</dbReference>
<name>A0AAF0ZV77_SOLVR</name>
<organism evidence="2 3">
    <name type="scientific">Solanum verrucosum</name>
    <dbReference type="NCBI Taxonomy" id="315347"/>
    <lineage>
        <taxon>Eukaryota</taxon>
        <taxon>Viridiplantae</taxon>
        <taxon>Streptophyta</taxon>
        <taxon>Embryophyta</taxon>
        <taxon>Tracheophyta</taxon>
        <taxon>Spermatophyta</taxon>
        <taxon>Magnoliopsida</taxon>
        <taxon>eudicotyledons</taxon>
        <taxon>Gunneridae</taxon>
        <taxon>Pentapetalae</taxon>
        <taxon>asterids</taxon>
        <taxon>lamiids</taxon>
        <taxon>Solanales</taxon>
        <taxon>Solanaceae</taxon>
        <taxon>Solanoideae</taxon>
        <taxon>Solaneae</taxon>
        <taxon>Solanum</taxon>
    </lineage>
</organism>
<proteinExistence type="predicted"/>
<dbReference type="InterPro" id="IPR000477">
    <property type="entry name" value="RT_dom"/>
</dbReference>
<dbReference type="Pfam" id="PF00078">
    <property type="entry name" value="RVT_1"/>
    <property type="match status" value="1"/>
</dbReference>
<evidence type="ECO:0000259" key="1">
    <source>
        <dbReference type="PROSITE" id="PS50878"/>
    </source>
</evidence>
<gene>
    <name evidence="2" type="ORF">MTR67_043504</name>
</gene>
<feature type="domain" description="Reverse transcriptase" evidence="1">
    <location>
        <begin position="47"/>
        <end position="327"/>
    </location>
</feature>
<dbReference type="AlphaFoldDB" id="A0AAF0ZV77"/>
<keyword evidence="3" id="KW-1185">Reference proteome</keyword>
<evidence type="ECO:0000313" key="2">
    <source>
        <dbReference type="EMBL" id="WMV50119.1"/>
    </source>
</evidence>
<dbReference type="InterPro" id="IPR043502">
    <property type="entry name" value="DNA/RNA_pol_sf"/>
</dbReference>
<sequence length="336" mass="38544">MPNLKELKEVVFSMNPNSAAGPDRMNGYFFQKCWHIIKQDLLGVIHAFFYGQIIPKYFSHSCIVLLPNVKNPNKLSEFRPISLSNFTSKIISKLVSSRLSPILPNLVSVNQFGFVKGRSISENIMLAQEIIHQIKKPNIGSNVIIKLDMAKAYDRVSWSYICLVLRRMGFDEVLIDMVWRIMANNKYSIIVNGKRHGFFQSTRGLKQADPLSPTLFILGAEVLSRSLNRLHNNPEYHGFFMEPRGPQVNYLSFADDIILFTSGRQKTLKLIMQTMKSYEQSSGQLVRIDKSHFMVHSCAFTTTRDRMKRVTVFKQKEGPIRYLGGDNNTVKEITNR</sequence>
<reference evidence="2" key="1">
    <citation type="submission" date="2023-08" db="EMBL/GenBank/DDBJ databases">
        <title>A de novo genome assembly of Solanum verrucosum Schlechtendal, a Mexican diploid species geographically isolated from the other diploid A-genome species in potato relatives.</title>
        <authorList>
            <person name="Hosaka K."/>
        </authorList>
    </citation>
    <scope>NUCLEOTIDE SEQUENCE</scope>
    <source>
        <tissue evidence="2">Young leaves</tissue>
    </source>
</reference>